<protein>
    <submittedName>
        <fullName evidence="4">Peptidoglycan DD-metalloendopeptidase family protein</fullName>
    </submittedName>
</protein>
<keyword evidence="5" id="KW-1185">Reference proteome</keyword>
<comment type="caution">
    <text evidence="4">The sequence shown here is derived from an EMBL/GenBank/DDBJ whole genome shotgun (WGS) entry which is preliminary data.</text>
</comment>
<evidence type="ECO:0000313" key="4">
    <source>
        <dbReference type="EMBL" id="MXO59856.1"/>
    </source>
</evidence>
<evidence type="ECO:0000259" key="3">
    <source>
        <dbReference type="Pfam" id="PF01551"/>
    </source>
</evidence>
<dbReference type="AlphaFoldDB" id="A0A6I4SYD1"/>
<evidence type="ECO:0000256" key="2">
    <source>
        <dbReference type="SAM" id="SignalP"/>
    </source>
</evidence>
<organism evidence="4 5">
    <name type="scientific">Croceibacterium salegens</name>
    <dbReference type="NCBI Taxonomy" id="1737568"/>
    <lineage>
        <taxon>Bacteria</taxon>
        <taxon>Pseudomonadati</taxon>
        <taxon>Pseudomonadota</taxon>
        <taxon>Alphaproteobacteria</taxon>
        <taxon>Sphingomonadales</taxon>
        <taxon>Erythrobacteraceae</taxon>
        <taxon>Croceibacterium</taxon>
    </lineage>
</organism>
<feature type="chain" id="PRO_5026131358" evidence="2">
    <location>
        <begin position="28"/>
        <end position="231"/>
    </location>
</feature>
<reference evidence="4 5" key="1">
    <citation type="submission" date="2019-12" db="EMBL/GenBank/DDBJ databases">
        <title>Genomic-based taxomic classification of the family Erythrobacteraceae.</title>
        <authorList>
            <person name="Xu L."/>
        </authorList>
    </citation>
    <scope>NUCLEOTIDE SEQUENCE [LARGE SCALE GENOMIC DNA]</scope>
    <source>
        <strain evidence="4 5">MCCC 1K01500</strain>
    </source>
</reference>
<sequence length="231" mass="23892">MHFNRAIRSIAAIAASAVAIAASPAAANETAAATQMTGALKGSASTEALGNGDKEFTQLFAGWKETERGSGSLAAPRQAVAVPSRMPVDTARMSSGFGMRTHPVLGGRRQHKGIDLAAPTGTPVYATADGYVARADRFGTYGNYIQIEHGGEMETRFGHLSAFNVTAGQTVHKGDLIGFVGSTGRSTGPHLHYEVRVGGEAVDPRPYMITADMALSQVEGGQGGGDDAGDE</sequence>
<dbReference type="SUPFAM" id="SSF51261">
    <property type="entry name" value="Duplicated hybrid motif"/>
    <property type="match status" value="1"/>
</dbReference>
<dbReference type="Pfam" id="PF01551">
    <property type="entry name" value="Peptidase_M23"/>
    <property type="match status" value="1"/>
</dbReference>
<dbReference type="PANTHER" id="PTHR21666">
    <property type="entry name" value="PEPTIDASE-RELATED"/>
    <property type="match status" value="1"/>
</dbReference>
<dbReference type="Gene3D" id="2.70.70.10">
    <property type="entry name" value="Glucose Permease (Domain IIA)"/>
    <property type="match status" value="1"/>
</dbReference>
<dbReference type="InterPro" id="IPR016047">
    <property type="entry name" value="M23ase_b-sheet_dom"/>
</dbReference>
<feature type="domain" description="M23ase beta-sheet core" evidence="3">
    <location>
        <begin position="110"/>
        <end position="204"/>
    </location>
</feature>
<feature type="signal peptide" evidence="2">
    <location>
        <begin position="1"/>
        <end position="27"/>
    </location>
</feature>
<evidence type="ECO:0000313" key="5">
    <source>
        <dbReference type="Proteomes" id="UP000433652"/>
    </source>
</evidence>
<name>A0A6I4SYD1_9SPHN</name>
<evidence type="ECO:0000256" key="1">
    <source>
        <dbReference type="ARBA" id="ARBA00022729"/>
    </source>
</evidence>
<gene>
    <name evidence="4" type="ORF">GRI89_09925</name>
</gene>
<keyword evidence="1 2" id="KW-0732">Signal</keyword>
<dbReference type="PANTHER" id="PTHR21666:SF289">
    <property type="entry name" value="L-ALA--D-GLU ENDOPEPTIDASE"/>
    <property type="match status" value="1"/>
</dbReference>
<dbReference type="OrthoDB" id="9815245at2"/>
<dbReference type="EMBL" id="WTYM01000041">
    <property type="protein sequence ID" value="MXO59856.1"/>
    <property type="molecule type" value="Genomic_DNA"/>
</dbReference>
<dbReference type="GO" id="GO:0004222">
    <property type="term" value="F:metalloendopeptidase activity"/>
    <property type="evidence" value="ECO:0007669"/>
    <property type="project" value="TreeGrafter"/>
</dbReference>
<dbReference type="Proteomes" id="UP000433652">
    <property type="component" value="Unassembled WGS sequence"/>
</dbReference>
<dbReference type="InterPro" id="IPR050570">
    <property type="entry name" value="Cell_wall_metabolism_enzyme"/>
</dbReference>
<dbReference type="InterPro" id="IPR011055">
    <property type="entry name" value="Dup_hybrid_motif"/>
</dbReference>
<proteinExistence type="predicted"/>
<dbReference type="CDD" id="cd12797">
    <property type="entry name" value="M23_peptidase"/>
    <property type="match status" value="1"/>
</dbReference>
<dbReference type="FunFam" id="2.70.70.10:FF:000006">
    <property type="entry name" value="M23 family peptidase"/>
    <property type="match status" value="1"/>
</dbReference>
<accession>A0A6I4SYD1</accession>